<protein>
    <submittedName>
        <fullName evidence="3">Uncharacterized protein</fullName>
    </submittedName>
</protein>
<feature type="transmembrane region" description="Helical" evidence="1">
    <location>
        <begin position="6"/>
        <end position="34"/>
    </location>
</feature>
<dbReference type="EMBL" id="CP016170">
    <property type="protein sequence ID" value="ANN69763.1"/>
    <property type="molecule type" value="Genomic_DNA"/>
</dbReference>
<dbReference type="Proteomes" id="UP000092213">
    <property type="component" value="Chromosome"/>
</dbReference>
<accession>A0A193G6M3</accession>
<evidence type="ECO:0000256" key="1">
    <source>
        <dbReference type="SAM" id="Phobius"/>
    </source>
</evidence>
<reference evidence="4 5" key="1">
    <citation type="submission" date="2016-06" db="EMBL/GenBank/DDBJ databases">
        <title>Complete genome sequences of Bordetella bronchialis and Bordetella flabilis.</title>
        <authorList>
            <person name="LiPuma J.J."/>
            <person name="Spilker T."/>
        </authorList>
    </citation>
    <scope>NUCLEOTIDE SEQUENCE [LARGE SCALE GENOMIC DNA]</scope>
    <source>
        <strain evidence="3 5">AU17976</strain>
        <strain evidence="2 4">AU3182</strain>
    </source>
</reference>
<dbReference type="OrthoDB" id="8685538at2"/>
<evidence type="ECO:0000313" key="5">
    <source>
        <dbReference type="Proteomes" id="UP000092213"/>
    </source>
</evidence>
<dbReference type="RefSeq" id="WP_066359334.1">
    <property type="nucleotide sequence ID" value="NZ_CBCSFJ010000010.1"/>
</dbReference>
<gene>
    <name evidence="2" type="ORF">BAU06_18360</name>
    <name evidence="3" type="ORF">BAU08_18585</name>
</gene>
<dbReference type="Proteomes" id="UP000091897">
    <property type="component" value="Chromosome"/>
</dbReference>
<evidence type="ECO:0000313" key="4">
    <source>
        <dbReference type="Proteomes" id="UP000091897"/>
    </source>
</evidence>
<keyword evidence="1" id="KW-1133">Transmembrane helix</keyword>
<evidence type="ECO:0000313" key="2">
    <source>
        <dbReference type="EMBL" id="ANN69763.1"/>
    </source>
</evidence>
<keyword evidence="1" id="KW-0472">Membrane</keyword>
<name>A0A193G6M3_9BORD</name>
<dbReference type="KEGG" id="bbro:BAU06_18360"/>
<dbReference type="EMBL" id="CP016171">
    <property type="protein sequence ID" value="ANN74904.1"/>
    <property type="molecule type" value="Genomic_DNA"/>
</dbReference>
<dbReference type="STRING" id="463025.BAU08_18585"/>
<proteinExistence type="predicted"/>
<dbReference type="AlphaFoldDB" id="A0A193G6M3"/>
<evidence type="ECO:0000313" key="3">
    <source>
        <dbReference type="EMBL" id="ANN74904.1"/>
    </source>
</evidence>
<feature type="transmembrane region" description="Helical" evidence="1">
    <location>
        <begin position="106"/>
        <end position="128"/>
    </location>
</feature>
<organism evidence="3 5">
    <name type="scientific">Bordetella bronchialis</name>
    <dbReference type="NCBI Taxonomy" id="463025"/>
    <lineage>
        <taxon>Bacteria</taxon>
        <taxon>Pseudomonadati</taxon>
        <taxon>Pseudomonadota</taxon>
        <taxon>Betaproteobacteria</taxon>
        <taxon>Burkholderiales</taxon>
        <taxon>Alcaligenaceae</taxon>
        <taxon>Bordetella</taxon>
    </lineage>
</organism>
<keyword evidence="1" id="KW-0812">Transmembrane</keyword>
<keyword evidence="4" id="KW-1185">Reference proteome</keyword>
<sequence length="130" mass="15053">MNNSLYVVALTTAFNIFVACFFVAAVSLITIWFFKLDRINDVLRHPLLQHRPFRQFPRAIQAGIFLDYFLRLLFPRARKGLFGQANRNLAHVDPARVPMDVKWPIMGLWAGCWIGLAAMITVWTLLLLRH</sequence>